<feature type="domain" description="Resuscitation-promoting factor core lysozyme-like" evidence="4">
    <location>
        <begin position="48"/>
        <end position="121"/>
    </location>
</feature>
<evidence type="ECO:0000256" key="1">
    <source>
        <dbReference type="ARBA" id="ARBA00010830"/>
    </source>
</evidence>
<feature type="compositionally biased region" description="Basic and acidic residues" evidence="3">
    <location>
        <begin position="155"/>
        <end position="171"/>
    </location>
</feature>
<dbReference type="SUPFAM" id="SSF53955">
    <property type="entry name" value="Lysozyme-like"/>
    <property type="match status" value="1"/>
</dbReference>
<dbReference type="Proteomes" id="UP000742460">
    <property type="component" value="Unassembled WGS sequence"/>
</dbReference>
<comment type="caution">
    <text evidence="5">The sequence shown here is derived from an EMBL/GenBank/DDBJ whole genome shotgun (WGS) entry which is preliminary data.</text>
</comment>
<evidence type="ECO:0000313" key="6">
    <source>
        <dbReference type="Proteomes" id="UP000742460"/>
    </source>
</evidence>
<accession>A0A921MXB5</accession>
<dbReference type="InterPro" id="IPR006311">
    <property type="entry name" value="TAT_signal"/>
</dbReference>
<proteinExistence type="inferred from homology"/>
<feature type="region of interest" description="Disordered" evidence="3">
    <location>
        <begin position="120"/>
        <end position="221"/>
    </location>
</feature>
<evidence type="ECO:0000259" key="4">
    <source>
        <dbReference type="Pfam" id="PF06737"/>
    </source>
</evidence>
<dbReference type="CDD" id="cd13925">
    <property type="entry name" value="RPF"/>
    <property type="match status" value="1"/>
</dbReference>
<dbReference type="EMBL" id="DYUE01000226">
    <property type="protein sequence ID" value="HJG92014.1"/>
    <property type="molecule type" value="Genomic_DNA"/>
</dbReference>
<comment type="similarity">
    <text evidence="1">Belongs to the transglycosylase family. Rpf subfamily.</text>
</comment>
<feature type="compositionally biased region" description="Low complexity" evidence="3">
    <location>
        <begin position="132"/>
        <end position="154"/>
    </location>
</feature>
<reference evidence="5" key="1">
    <citation type="journal article" date="2021" name="PeerJ">
        <title>Extensive microbial diversity within the chicken gut microbiome revealed by metagenomics and culture.</title>
        <authorList>
            <person name="Gilroy R."/>
            <person name="Ravi A."/>
            <person name="Getino M."/>
            <person name="Pursley I."/>
            <person name="Horton D.L."/>
            <person name="Alikhan N.F."/>
            <person name="Baker D."/>
            <person name="Gharbi K."/>
            <person name="Hall N."/>
            <person name="Watson M."/>
            <person name="Adriaenssens E.M."/>
            <person name="Foster-Nyarko E."/>
            <person name="Jarju S."/>
            <person name="Secka A."/>
            <person name="Antonio M."/>
            <person name="Oren A."/>
            <person name="Chaudhuri R.R."/>
            <person name="La Ragione R."/>
            <person name="Hildebrand F."/>
            <person name="Pallen M.J."/>
        </authorList>
    </citation>
    <scope>NUCLEOTIDE SEQUENCE</scope>
    <source>
        <strain evidence="5">ChiGjej5B5-22894</strain>
    </source>
</reference>
<evidence type="ECO:0000256" key="3">
    <source>
        <dbReference type="SAM" id="MobiDB-lite"/>
    </source>
</evidence>
<dbReference type="PROSITE" id="PS51318">
    <property type="entry name" value="TAT"/>
    <property type="match status" value="1"/>
</dbReference>
<dbReference type="GO" id="GO:0016787">
    <property type="term" value="F:hydrolase activity"/>
    <property type="evidence" value="ECO:0007669"/>
    <property type="project" value="UniProtKB-KW"/>
</dbReference>
<gene>
    <name evidence="5" type="ORF">K8V81_09865</name>
</gene>
<name>A0A921MXB5_9MICO</name>
<evidence type="ECO:0000313" key="5">
    <source>
        <dbReference type="EMBL" id="HJG92014.1"/>
    </source>
</evidence>
<keyword evidence="2" id="KW-0378">Hydrolase</keyword>
<sequence length="299" mass="31395">MSQHSTHARRTPKISPLRRGLTRAAVTLAGGAVVATGMLATGTAANAAGGWDEVAQCEAGGDWSINTGNGYYGGLQFSQSSWEAAGGLQYAERADLASKSQQIAAGEKLLSMQGPGAWPNCGVHLTGGADTSGSPEGEQSQGQGEQEQGEQQEQQPREDDGATRDEQREQPQQEEQQEQQEQQPQQDRSGGSEPSNAPAGEPGSKATGDLSVAGTLEVDGKMGPKTVTALQDWLGVEQTGEMDEATTLALQKWANTGQDGVIGEDTVAGLQHEIGAEQNGSEKIDEDTVEVLQTFLNLY</sequence>
<dbReference type="Pfam" id="PF06737">
    <property type="entry name" value="Transglycosylas"/>
    <property type="match status" value="1"/>
</dbReference>
<reference evidence="5" key="2">
    <citation type="submission" date="2021-09" db="EMBL/GenBank/DDBJ databases">
        <authorList>
            <person name="Gilroy R."/>
        </authorList>
    </citation>
    <scope>NUCLEOTIDE SEQUENCE</scope>
    <source>
        <strain evidence="5">ChiGjej5B5-22894</strain>
    </source>
</reference>
<dbReference type="Gene3D" id="1.10.530.10">
    <property type="match status" value="1"/>
</dbReference>
<dbReference type="InterPro" id="IPR023346">
    <property type="entry name" value="Lysozyme-like_dom_sf"/>
</dbReference>
<evidence type="ECO:0000256" key="2">
    <source>
        <dbReference type="ARBA" id="ARBA00022801"/>
    </source>
</evidence>
<dbReference type="AlphaFoldDB" id="A0A921MXB5"/>
<protein>
    <submittedName>
        <fullName evidence="5">Transglycosylase family protein</fullName>
    </submittedName>
</protein>
<organism evidence="5 6">
    <name type="scientific">Brachybacterium massiliense</name>
    <dbReference type="NCBI Taxonomy" id="1755098"/>
    <lineage>
        <taxon>Bacteria</taxon>
        <taxon>Bacillati</taxon>
        <taxon>Actinomycetota</taxon>
        <taxon>Actinomycetes</taxon>
        <taxon>Micrococcales</taxon>
        <taxon>Dermabacteraceae</taxon>
        <taxon>Brachybacterium</taxon>
    </lineage>
</organism>
<dbReference type="InterPro" id="IPR010618">
    <property type="entry name" value="RPF"/>
</dbReference>